<evidence type="ECO:0000313" key="2">
    <source>
        <dbReference type="Proteomes" id="UP000584374"/>
    </source>
</evidence>
<name>A0A840Q7P0_9PSEU</name>
<sequence>MRTVFIHGEMGRFDAARGELVDGFTRSRPEMAAGWLVECLLDDKFSRDGLLASWTEEDLARFLVEVVPRRLIVPRWSLVPDFLHQWLGFLSDEGLLTSPSSVSALHEAVERTVPDYLAAMAEPTEWGLEKFWATTMRELGVDTGDPQAVIAFFEVVDAGEIDFDGEVVEEIERRDSLEAPPQPALWLPPVDLTHLEPHRTIAAKSLIMQRMRMVLDWVGNGRDPSDVDDLVMALAESSGTAVPCDAEEADLLLEWAERAGLVRSAGDLLVPTQVAEPLLAEPELLWTRLWQRFVLVRDVFRAELDGLADEQDALPEIVQAALTLLYSRTDAVPLELIVTMVCDFLGTEEPGDRESVRSVVRRMLAQWEAMQAVRCHVTTAPEEIEALRADLPVGITADRTMVELLPPGLWAARESLRAFGFQVPTVDDLVSCSAELLALITADTPVDVQQVLIPQWIERRGAKKASTELTALLRRVDDPTIRLGALGLLEHTGGEGVLAVRELIEDPVVGAAARMWLRSRPSGAENLTRPGDELRCSLDGLAAALDEDVDLFLAELGRHPEPEQLSLVEEIATTDHNSASEILAALAEHHPKEVIAAAAQAALNP</sequence>
<gene>
    <name evidence="1" type="ORF">BJ970_001949</name>
</gene>
<dbReference type="Proteomes" id="UP000584374">
    <property type="component" value="Unassembled WGS sequence"/>
</dbReference>
<comment type="caution">
    <text evidence="1">The sequence shown here is derived from an EMBL/GenBank/DDBJ whole genome shotgun (WGS) entry which is preliminary data.</text>
</comment>
<organism evidence="1 2">
    <name type="scientific">Saccharopolyspora phatthalungensis</name>
    <dbReference type="NCBI Taxonomy" id="664693"/>
    <lineage>
        <taxon>Bacteria</taxon>
        <taxon>Bacillati</taxon>
        <taxon>Actinomycetota</taxon>
        <taxon>Actinomycetes</taxon>
        <taxon>Pseudonocardiales</taxon>
        <taxon>Pseudonocardiaceae</taxon>
        <taxon>Saccharopolyspora</taxon>
    </lineage>
</organism>
<proteinExistence type="predicted"/>
<dbReference type="RefSeq" id="WP_184725952.1">
    <property type="nucleotide sequence ID" value="NZ_JACHIW010000001.1"/>
</dbReference>
<keyword evidence="2" id="KW-1185">Reference proteome</keyword>
<accession>A0A840Q7P0</accession>
<evidence type="ECO:0000313" key="1">
    <source>
        <dbReference type="EMBL" id="MBB5154415.1"/>
    </source>
</evidence>
<dbReference type="AlphaFoldDB" id="A0A840Q7P0"/>
<reference evidence="1 2" key="1">
    <citation type="submission" date="2020-08" db="EMBL/GenBank/DDBJ databases">
        <title>Sequencing the genomes of 1000 actinobacteria strains.</title>
        <authorList>
            <person name="Klenk H.-P."/>
        </authorList>
    </citation>
    <scope>NUCLEOTIDE SEQUENCE [LARGE SCALE GENOMIC DNA]</scope>
    <source>
        <strain evidence="1 2">DSM 45584</strain>
    </source>
</reference>
<protein>
    <submittedName>
        <fullName evidence="1">Uncharacterized protein</fullName>
    </submittedName>
</protein>
<dbReference type="EMBL" id="JACHIW010000001">
    <property type="protein sequence ID" value="MBB5154415.1"/>
    <property type="molecule type" value="Genomic_DNA"/>
</dbReference>